<protein>
    <submittedName>
        <fullName evidence="2 4">Uncharacterized protein</fullName>
    </submittedName>
</protein>
<feature type="compositionally biased region" description="Basic and acidic residues" evidence="1">
    <location>
        <begin position="553"/>
        <end position="567"/>
    </location>
</feature>
<gene>
    <name evidence="2 4" type="ORF">P152DRAFT_12034</name>
</gene>
<feature type="region of interest" description="Disordered" evidence="1">
    <location>
        <begin position="443"/>
        <end position="485"/>
    </location>
</feature>
<feature type="compositionally biased region" description="Low complexity" evidence="1">
    <location>
        <begin position="88"/>
        <end position="103"/>
    </location>
</feature>
<feature type="compositionally biased region" description="Polar residues" evidence="1">
    <location>
        <begin position="214"/>
        <end position="224"/>
    </location>
</feature>
<reference evidence="2 4" key="1">
    <citation type="submission" date="2020-01" db="EMBL/GenBank/DDBJ databases">
        <authorList>
            <consortium name="DOE Joint Genome Institute"/>
            <person name="Haridas S."/>
            <person name="Albert R."/>
            <person name="Binder M."/>
            <person name="Bloem J."/>
            <person name="Labutti K."/>
            <person name="Salamov A."/>
            <person name="Andreopoulos B."/>
            <person name="Baker S.E."/>
            <person name="Barry K."/>
            <person name="Bills G."/>
            <person name="Bluhm B.H."/>
            <person name="Cannon C."/>
            <person name="Castanera R."/>
            <person name="Culley D.E."/>
            <person name="Daum C."/>
            <person name="Ezra D."/>
            <person name="Gonzalez J.B."/>
            <person name="Henrissat B."/>
            <person name="Kuo A."/>
            <person name="Liang C."/>
            <person name="Lipzen A."/>
            <person name="Lutzoni F."/>
            <person name="Magnuson J."/>
            <person name="Mondo S."/>
            <person name="Nolan M."/>
            <person name="Ohm R."/>
            <person name="Pangilinan J."/>
            <person name="Park H.-J."/>
            <person name="Ramirez L."/>
            <person name="Alfaro M."/>
            <person name="Sun H."/>
            <person name="Tritt A."/>
            <person name="Yoshinaga Y."/>
            <person name="Zwiers L.-H."/>
            <person name="Turgeon B.G."/>
            <person name="Goodwin S.B."/>
            <person name="Spatafora J.W."/>
            <person name="Crous P.W."/>
            <person name="Grigoriev I.V."/>
        </authorList>
    </citation>
    <scope>NUCLEOTIDE SEQUENCE</scope>
    <source>
        <strain evidence="2 4">CBS 781.70</strain>
    </source>
</reference>
<evidence type="ECO:0000313" key="4">
    <source>
        <dbReference type="RefSeq" id="XP_033538863.1"/>
    </source>
</evidence>
<feature type="compositionally biased region" description="Pro residues" evidence="1">
    <location>
        <begin position="749"/>
        <end position="760"/>
    </location>
</feature>
<feature type="region of interest" description="Disordered" evidence="1">
    <location>
        <begin position="148"/>
        <end position="184"/>
    </location>
</feature>
<feature type="compositionally biased region" description="Pro residues" evidence="1">
    <location>
        <begin position="682"/>
        <end position="693"/>
    </location>
</feature>
<dbReference type="RefSeq" id="XP_033538863.1">
    <property type="nucleotide sequence ID" value="XM_033673699.1"/>
</dbReference>
<feature type="region of interest" description="Disordered" evidence="1">
    <location>
        <begin position="1"/>
        <end position="62"/>
    </location>
</feature>
<feature type="compositionally biased region" description="Polar residues" evidence="1">
    <location>
        <begin position="270"/>
        <end position="279"/>
    </location>
</feature>
<proteinExistence type="predicted"/>
<accession>A0A6G1GGW8</accession>
<evidence type="ECO:0000313" key="3">
    <source>
        <dbReference type="Proteomes" id="UP000504638"/>
    </source>
</evidence>
<dbReference type="AlphaFoldDB" id="A0A6G1GGW8"/>
<dbReference type="EMBL" id="ML975149">
    <property type="protein sequence ID" value="KAF1817232.1"/>
    <property type="molecule type" value="Genomic_DNA"/>
</dbReference>
<feature type="compositionally biased region" description="Low complexity" evidence="1">
    <location>
        <begin position="655"/>
        <end position="678"/>
    </location>
</feature>
<feature type="region of interest" description="Disordered" evidence="1">
    <location>
        <begin position="550"/>
        <end position="576"/>
    </location>
</feature>
<feature type="compositionally biased region" description="Basic and acidic residues" evidence="1">
    <location>
        <begin position="254"/>
        <end position="269"/>
    </location>
</feature>
<name>A0A6G1GGW8_9PEZI</name>
<feature type="compositionally biased region" description="Polar residues" evidence="1">
    <location>
        <begin position="708"/>
        <end position="726"/>
    </location>
</feature>
<feature type="compositionally biased region" description="Low complexity" evidence="1">
    <location>
        <begin position="594"/>
        <end position="614"/>
    </location>
</feature>
<sequence>MARLWLDATTDDPEEVANLPIPPIPEGLVKDVTTPRPMSLPPSRQIRRAKRSSKHDSSQPAAPEVISTLIDSLSMLQVPTPDQFHHWASPSGASVSTPSSPSAFQTRYEEVDTDAGSIYGGGYGSGNTARNSIATNCSMHNHSVHDGDFSSIDDAAEPPVVRTSKPPSGRSPITAPKSPRKEHGMRMYLKSGSRSATSLASFRDRDDDARSIGNISIEATTPTLPTHGGRQSSERRGSGTINGGRARSLIYMGSRERLRGKERDAERRQSTQSRDSILSISDEAVKQMLATPSIQEEREEREGPNVVENQEGKKKKRSSLRLDIRRTPSSSRSGQAKLEYGDSGSPTVPLRRSSLRHSDSPSQRKLQIQVRRSSRQIPSKTETVFEEPSNADDDLENYTSPPSTAEAAAEEGATTNADFEDVDTQVTKRIKQLKAQKVIRDREARLSADTSASMRLSAEEQLGNRTSGDVSNLGSDHSHSSSVDSWTQEDAQAVSDKAHRVLGRIHQAGDPAEHNLAEPLALGTTLPADVVPNHTYLTVSRPHTHTITQYAVRDTHPDPVSTDDRRPTTPQTPFEVPINYNFVVQSLDKVSTHSSKSSARGSFGASSSSRPLSFGAGGRSALGRQRPSQSKIPELPYHPKVPDRKTSQGAPEDVSSSSTSAKKTSTETSSTVTTKLSKPIALQPPPVRRPPPKTQRWSHPDLPLRVDNTYTQRQKSTDPSKTANKNTTSSHSTPKPPKPQSHKPKPKPEPLPELPPPASPVDPVDLAVDRFLAAPRLSRRVRHPQTGRVICFSDVGDPRGHAVFCCVGMGLTRYVAAFYDELARTLKLRLITPDRPGVGGSEGDGNSTPLNWPGKSVYVHQQVVPVFFRELPFLFGIGLFL</sequence>
<reference evidence="4" key="3">
    <citation type="submission" date="2025-04" db="UniProtKB">
        <authorList>
            <consortium name="RefSeq"/>
        </authorList>
    </citation>
    <scope>IDENTIFICATION</scope>
    <source>
        <strain evidence="4">CBS 781.70</strain>
    </source>
</reference>
<dbReference type="OrthoDB" id="435520at2759"/>
<reference evidence="4" key="2">
    <citation type="submission" date="2020-04" db="EMBL/GenBank/DDBJ databases">
        <authorList>
            <consortium name="NCBI Genome Project"/>
        </authorList>
    </citation>
    <scope>NUCLEOTIDE SEQUENCE</scope>
    <source>
        <strain evidence="4">CBS 781.70</strain>
    </source>
</reference>
<evidence type="ECO:0000256" key="1">
    <source>
        <dbReference type="SAM" id="MobiDB-lite"/>
    </source>
</evidence>
<feature type="region of interest" description="Disordered" evidence="1">
    <location>
        <begin position="84"/>
        <end position="104"/>
    </location>
</feature>
<organism evidence="2">
    <name type="scientific">Eremomyces bilateralis CBS 781.70</name>
    <dbReference type="NCBI Taxonomy" id="1392243"/>
    <lineage>
        <taxon>Eukaryota</taxon>
        <taxon>Fungi</taxon>
        <taxon>Dikarya</taxon>
        <taxon>Ascomycota</taxon>
        <taxon>Pezizomycotina</taxon>
        <taxon>Dothideomycetes</taxon>
        <taxon>Dothideomycetes incertae sedis</taxon>
        <taxon>Eremomycetales</taxon>
        <taxon>Eremomycetaceae</taxon>
        <taxon>Eremomyces</taxon>
    </lineage>
</organism>
<keyword evidence="3" id="KW-1185">Reference proteome</keyword>
<feature type="region of interest" description="Disordered" evidence="1">
    <location>
        <begin position="592"/>
        <end position="762"/>
    </location>
</feature>
<dbReference type="Proteomes" id="UP000504638">
    <property type="component" value="Unplaced"/>
</dbReference>
<feature type="compositionally biased region" description="Low complexity" evidence="1">
    <location>
        <begin position="404"/>
        <end position="417"/>
    </location>
</feature>
<dbReference type="Gene3D" id="3.40.50.1820">
    <property type="entry name" value="alpha/beta hydrolase"/>
    <property type="match status" value="1"/>
</dbReference>
<dbReference type="InterPro" id="IPR029058">
    <property type="entry name" value="AB_hydrolase_fold"/>
</dbReference>
<feature type="region of interest" description="Disordered" evidence="1">
    <location>
        <begin position="214"/>
        <end position="420"/>
    </location>
</feature>
<feature type="compositionally biased region" description="Polar residues" evidence="1">
    <location>
        <begin position="463"/>
        <end position="474"/>
    </location>
</feature>
<dbReference type="GeneID" id="54414269"/>
<evidence type="ECO:0000313" key="2">
    <source>
        <dbReference type="EMBL" id="KAF1817232.1"/>
    </source>
</evidence>